<feature type="transmembrane region" description="Helical" evidence="1">
    <location>
        <begin position="92"/>
        <end position="110"/>
    </location>
</feature>
<dbReference type="EMBL" id="KN825039">
    <property type="protein sequence ID" value="KIK95497.1"/>
    <property type="molecule type" value="Genomic_DNA"/>
</dbReference>
<keyword evidence="3" id="KW-1185">Reference proteome</keyword>
<keyword evidence="1" id="KW-0812">Transmembrane</keyword>
<accession>A0A0D0DDU0</accession>
<evidence type="ECO:0000256" key="1">
    <source>
        <dbReference type="SAM" id="Phobius"/>
    </source>
</evidence>
<reference evidence="3" key="2">
    <citation type="submission" date="2015-01" db="EMBL/GenBank/DDBJ databases">
        <title>Evolutionary Origins and Diversification of the Mycorrhizal Mutualists.</title>
        <authorList>
            <consortium name="DOE Joint Genome Institute"/>
            <consortium name="Mycorrhizal Genomics Consortium"/>
            <person name="Kohler A."/>
            <person name="Kuo A."/>
            <person name="Nagy L.G."/>
            <person name="Floudas D."/>
            <person name="Copeland A."/>
            <person name="Barry K.W."/>
            <person name="Cichocki N."/>
            <person name="Veneault-Fourrey C."/>
            <person name="LaButti K."/>
            <person name="Lindquist E.A."/>
            <person name="Lipzen A."/>
            <person name="Lundell T."/>
            <person name="Morin E."/>
            <person name="Murat C."/>
            <person name="Riley R."/>
            <person name="Ohm R."/>
            <person name="Sun H."/>
            <person name="Tunlid A."/>
            <person name="Henrissat B."/>
            <person name="Grigoriev I.V."/>
            <person name="Hibbett D.S."/>
            <person name="Martin F."/>
        </authorList>
    </citation>
    <scope>NUCLEOTIDE SEQUENCE [LARGE SCALE GENOMIC DNA]</scope>
    <source>
        <strain evidence="3">Ve08.2h10</strain>
    </source>
</reference>
<feature type="transmembrane region" description="Helical" evidence="1">
    <location>
        <begin position="48"/>
        <end position="72"/>
    </location>
</feature>
<dbReference type="Proteomes" id="UP000054538">
    <property type="component" value="Unassembled WGS sequence"/>
</dbReference>
<proteinExistence type="predicted"/>
<evidence type="ECO:0000313" key="2">
    <source>
        <dbReference type="EMBL" id="KIK95497.1"/>
    </source>
</evidence>
<dbReference type="HOGENOM" id="CLU_1525663_0_0_1"/>
<dbReference type="OrthoDB" id="2673077at2759"/>
<dbReference type="AlphaFoldDB" id="A0A0D0DDU0"/>
<dbReference type="STRING" id="930991.A0A0D0DDU0"/>
<keyword evidence="1" id="KW-1133">Transmembrane helix</keyword>
<organism evidence="2 3">
    <name type="scientific">Paxillus rubicundulus Ve08.2h10</name>
    <dbReference type="NCBI Taxonomy" id="930991"/>
    <lineage>
        <taxon>Eukaryota</taxon>
        <taxon>Fungi</taxon>
        <taxon>Dikarya</taxon>
        <taxon>Basidiomycota</taxon>
        <taxon>Agaricomycotina</taxon>
        <taxon>Agaricomycetes</taxon>
        <taxon>Agaricomycetidae</taxon>
        <taxon>Boletales</taxon>
        <taxon>Paxilineae</taxon>
        <taxon>Paxillaceae</taxon>
        <taxon>Paxillus</taxon>
    </lineage>
</organism>
<protein>
    <submittedName>
        <fullName evidence="2">Uncharacterized protein</fullName>
    </submittedName>
</protein>
<keyword evidence="1" id="KW-0472">Membrane</keyword>
<sequence>MGFRENMPISLAWCYGYHAIQVACIASLMLAFDTVLLLRVYALYARNIFVLALGTFTVLVEFTMTVTCAAVAIPASQYDFACLVLNILPESIISFMVGTFISQTILLGLAHRKRNVARGRQGRPSVARITIRDGACAFAVLIGEHNVHLLGNVTKYEKHFSFCFWYISSVTLTSRI</sequence>
<gene>
    <name evidence="2" type="ORF">PAXRUDRAFT_379230</name>
</gene>
<name>A0A0D0DDU0_9AGAM</name>
<dbReference type="InParanoid" id="A0A0D0DDU0"/>
<reference evidence="2 3" key="1">
    <citation type="submission" date="2014-04" db="EMBL/GenBank/DDBJ databases">
        <authorList>
            <consortium name="DOE Joint Genome Institute"/>
            <person name="Kuo A."/>
            <person name="Kohler A."/>
            <person name="Jargeat P."/>
            <person name="Nagy L.G."/>
            <person name="Floudas D."/>
            <person name="Copeland A."/>
            <person name="Barry K.W."/>
            <person name="Cichocki N."/>
            <person name="Veneault-Fourrey C."/>
            <person name="LaButti K."/>
            <person name="Lindquist E.A."/>
            <person name="Lipzen A."/>
            <person name="Lundell T."/>
            <person name="Morin E."/>
            <person name="Murat C."/>
            <person name="Sun H."/>
            <person name="Tunlid A."/>
            <person name="Henrissat B."/>
            <person name="Grigoriev I.V."/>
            <person name="Hibbett D.S."/>
            <person name="Martin F."/>
            <person name="Nordberg H.P."/>
            <person name="Cantor M.N."/>
            <person name="Hua S.X."/>
        </authorList>
    </citation>
    <scope>NUCLEOTIDE SEQUENCE [LARGE SCALE GENOMIC DNA]</scope>
    <source>
        <strain evidence="2 3">Ve08.2h10</strain>
    </source>
</reference>
<feature type="transmembrane region" description="Helical" evidence="1">
    <location>
        <begin position="20"/>
        <end position="41"/>
    </location>
</feature>
<evidence type="ECO:0000313" key="3">
    <source>
        <dbReference type="Proteomes" id="UP000054538"/>
    </source>
</evidence>